<feature type="transmembrane region" description="Helical" evidence="6">
    <location>
        <begin position="144"/>
        <end position="163"/>
    </location>
</feature>
<feature type="domain" description="Major facilitator superfamily (MFS) profile" evidence="7">
    <location>
        <begin position="21"/>
        <end position="396"/>
    </location>
</feature>
<feature type="transmembrane region" description="Helical" evidence="6">
    <location>
        <begin position="21"/>
        <end position="44"/>
    </location>
</feature>
<dbReference type="PANTHER" id="PTHR43124:SF8">
    <property type="entry name" value="INNER MEMBRANE TRANSPORT PROTEIN YDHP"/>
    <property type="match status" value="1"/>
</dbReference>
<dbReference type="InterPro" id="IPR020846">
    <property type="entry name" value="MFS_dom"/>
</dbReference>
<keyword evidence="3 6" id="KW-0812">Transmembrane</keyword>
<keyword evidence="9" id="KW-1185">Reference proteome</keyword>
<dbReference type="InterPro" id="IPR036259">
    <property type="entry name" value="MFS_trans_sf"/>
</dbReference>
<evidence type="ECO:0000256" key="1">
    <source>
        <dbReference type="ARBA" id="ARBA00004651"/>
    </source>
</evidence>
<feature type="transmembrane region" description="Helical" evidence="6">
    <location>
        <begin position="308"/>
        <end position="327"/>
    </location>
</feature>
<comment type="caution">
    <text evidence="8">The sequence shown here is derived from an EMBL/GenBank/DDBJ whole genome shotgun (WGS) entry which is preliminary data.</text>
</comment>
<sequence>MPETLAQRTQAPGLERTFHPGLLALSAGGFGIGLTEFVISGLLSDVAADLRVTIPAAGYLISGYALAVVVGAFAVTAALSRRPPKTALIILLGFFLAGNVLSAWAPTYPVIMAGRIVAALCHGGFFGIGAVLAGTLVSPRRQASAVAVMFGGLTVATVLGVPFGTFIGQQLGWRAAFWVICAVGVLAVVGVMILIPRTTTDIAAPPLRDQLAVLRRGQVLLSLLFTVLVFGGLIGAFSYVEPLLTRVTGFSSAAVPWLQVLFGVGLVLGNIVGGRAADRNLDRALIVFAVLLPISLLGYALAAPSQPGVAIFLLCMGFVGFATTPALQTRVVRYAADAPTIASAANIAAFNLGNAIGIMIGGAGIAAGLGWTAPAWSGMIMAVLGMIVVVIAGRTR</sequence>
<evidence type="ECO:0000256" key="2">
    <source>
        <dbReference type="ARBA" id="ARBA00022475"/>
    </source>
</evidence>
<feature type="transmembrane region" description="Helical" evidence="6">
    <location>
        <begin position="175"/>
        <end position="196"/>
    </location>
</feature>
<gene>
    <name evidence="8" type="ORF">BKA15_004510</name>
</gene>
<evidence type="ECO:0000256" key="3">
    <source>
        <dbReference type="ARBA" id="ARBA00022692"/>
    </source>
</evidence>
<keyword evidence="4 6" id="KW-1133">Transmembrane helix</keyword>
<dbReference type="Proteomes" id="UP000569914">
    <property type="component" value="Unassembled WGS sequence"/>
</dbReference>
<name>A0A7Y9IA71_9ACTN</name>
<feature type="transmembrane region" description="Helical" evidence="6">
    <location>
        <begin position="116"/>
        <end position="137"/>
    </location>
</feature>
<proteinExistence type="predicted"/>
<reference evidence="8 9" key="1">
    <citation type="submission" date="2020-07" db="EMBL/GenBank/DDBJ databases">
        <title>Sequencing the genomes of 1000 actinobacteria strains.</title>
        <authorList>
            <person name="Klenk H.-P."/>
        </authorList>
    </citation>
    <scope>NUCLEOTIDE SEQUENCE [LARGE SCALE GENOMIC DNA]</scope>
    <source>
        <strain evidence="8 9">DSM 22083</strain>
    </source>
</reference>
<dbReference type="PROSITE" id="PS50850">
    <property type="entry name" value="MFS"/>
    <property type="match status" value="1"/>
</dbReference>
<dbReference type="GO" id="GO:0005886">
    <property type="term" value="C:plasma membrane"/>
    <property type="evidence" value="ECO:0007669"/>
    <property type="project" value="UniProtKB-SubCell"/>
</dbReference>
<dbReference type="EMBL" id="JACCBU010000001">
    <property type="protein sequence ID" value="NYE73181.1"/>
    <property type="molecule type" value="Genomic_DNA"/>
</dbReference>
<keyword evidence="2" id="KW-1003">Cell membrane</keyword>
<evidence type="ECO:0000313" key="8">
    <source>
        <dbReference type="EMBL" id="NYE73181.1"/>
    </source>
</evidence>
<dbReference type="InterPro" id="IPR011701">
    <property type="entry name" value="MFS"/>
</dbReference>
<feature type="transmembrane region" description="Helical" evidence="6">
    <location>
        <begin position="252"/>
        <end position="272"/>
    </location>
</feature>
<evidence type="ECO:0000313" key="9">
    <source>
        <dbReference type="Proteomes" id="UP000569914"/>
    </source>
</evidence>
<evidence type="ECO:0000256" key="4">
    <source>
        <dbReference type="ARBA" id="ARBA00022989"/>
    </source>
</evidence>
<evidence type="ECO:0000256" key="5">
    <source>
        <dbReference type="ARBA" id="ARBA00023136"/>
    </source>
</evidence>
<dbReference type="CDD" id="cd17324">
    <property type="entry name" value="MFS_NepI_like"/>
    <property type="match status" value="1"/>
</dbReference>
<dbReference type="AlphaFoldDB" id="A0A7Y9IA71"/>
<feature type="transmembrane region" description="Helical" evidence="6">
    <location>
        <begin position="375"/>
        <end position="393"/>
    </location>
</feature>
<feature type="transmembrane region" description="Helical" evidence="6">
    <location>
        <begin position="348"/>
        <end position="369"/>
    </location>
</feature>
<dbReference type="PANTHER" id="PTHR43124">
    <property type="entry name" value="PURINE EFFLUX PUMP PBUE"/>
    <property type="match status" value="1"/>
</dbReference>
<dbReference type="GO" id="GO:0022857">
    <property type="term" value="F:transmembrane transporter activity"/>
    <property type="evidence" value="ECO:0007669"/>
    <property type="project" value="InterPro"/>
</dbReference>
<dbReference type="SUPFAM" id="SSF103473">
    <property type="entry name" value="MFS general substrate transporter"/>
    <property type="match status" value="1"/>
</dbReference>
<feature type="transmembrane region" description="Helical" evidence="6">
    <location>
        <begin position="284"/>
        <end position="302"/>
    </location>
</feature>
<organism evidence="8 9">
    <name type="scientific">Microlunatus parietis</name>
    <dbReference type="NCBI Taxonomy" id="682979"/>
    <lineage>
        <taxon>Bacteria</taxon>
        <taxon>Bacillati</taxon>
        <taxon>Actinomycetota</taxon>
        <taxon>Actinomycetes</taxon>
        <taxon>Propionibacteriales</taxon>
        <taxon>Propionibacteriaceae</taxon>
        <taxon>Microlunatus</taxon>
    </lineage>
</organism>
<protein>
    <submittedName>
        <fullName evidence="8">DHA1 family inner membrane transport protein</fullName>
    </submittedName>
</protein>
<accession>A0A7Y9IA71</accession>
<feature type="transmembrane region" description="Helical" evidence="6">
    <location>
        <begin position="217"/>
        <end position="240"/>
    </location>
</feature>
<dbReference type="Gene3D" id="1.20.1250.20">
    <property type="entry name" value="MFS general substrate transporter like domains"/>
    <property type="match status" value="2"/>
</dbReference>
<comment type="subcellular location">
    <subcellularLocation>
        <location evidence="1">Cell membrane</location>
        <topology evidence="1">Multi-pass membrane protein</topology>
    </subcellularLocation>
</comment>
<keyword evidence="5 6" id="KW-0472">Membrane</keyword>
<dbReference type="InterPro" id="IPR050189">
    <property type="entry name" value="MFS_Efflux_Transporters"/>
</dbReference>
<evidence type="ECO:0000259" key="7">
    <source>
        <dbReference type="PROSITE" id="PS50850"/>
    </source>
</evidence>
<evidence type="ECO:0000256" key="6">
    <source>
        <dbReference type="SAM" id="Phobius"/>
    </source>
</evidence>
<dbReference type="RefSeq" id="WP_179754485.1">
    <property type="nucleotide sequence ID" value="NZ_JACCBU010000001.1"/>
</dbReference>
<feature type="transmembrane region" description="Helical" evidence="6">
    <location>
        <begin position="86"/>
        <end position="104"/>
    </location>
</feature>
<feature type="transmembrane region" description="Helical" evidence="6">
    <location>
        <begin position="56"/>
        <end position="79"/>
    </location>
</feature>
<dbReference type="Pfam" id="PF07690">
    <property type="entry name" value="MFS_1"/>
    <property type="match status" value="1"/>
</dbReference>